<dbReference type="SUPFAM" id="SSF55729">
    <property type="entry name" value="Acyl-CoA N-acyltransferases (Nat)"/>
    <property type="match status" value="1"/>
</dbReference>
<dbReference type="InterPro" id="IPR039135">
    <property type="entry name" value="NAT9-like"/>
</dbReference>
<dbReference type="Gene3D" id="3.40.630.30">
    <property type="match status" value="1"/>
</dbReference>
<evidence type="ECO:0000256" key="3">
    <source>
        <dbReference type="ARBA" id="ARBA00023315"/>
    </source>
</evidence>
<evidence type="ECO:0000259" key="4">
    <source>
        <dbReference type="Pfam" id="PF13302"/>
    </source>
</evidence>
<gene>
    <name evidence="5" type="ORF">BJ875DRAFT_448335</name>
</gene>
<accession>A0A9P8CA51</accession>
<evidence type="ECO:0000313" key="6">
    <source>
        <dbReference type="Proteomes" id="UP000824998"/>
    </source>
</evidence>
<organism evidence="5 6">
    <name type="scientific">Amylocarpus encephaloides</name>
    <dbReference type="NCBI Taxonomy" id="45428"/>
    <lineage>
        <taxon>Eukaryota</taxon>
        <taxon>Fungi</taxon>
        <taxon>Dikarya</taxon>
        <taxon>Ascomycota</taxon>
        <taxon>Pezizomycotina</taxon>
        <taxon>Leotiomycetes</taxon>
        <taxon>Helotiales</taxon>
        <taxon>Helotiales incertae sedis</taxon>
        <taxon>Amylocarpus</taxon>
    </lineage>
</organism>
<dbReference type="PANTHER" id="PTHR13256:SF16">
    <property type="entry name" value="ALPHA_BETA-TUBULIN-N-ACETYLTRANSFERASE 9"/>
    <property type="match status" value="1"/>
</dbReference>
<evidence type="ECO:0000256" key="1">
    <source>
        <dbReference type="ARBA" id="ARBA00009342"/>
    </source>
</evidence>
<dbReference type="GO" id="GO:0008080">
    <property type="term" value="F:N-acetyltransferase activity"/>
    <property type="evidence" value="ECO:0007669"/>
    <property type="project" value="InterPro"/>
</dbReference>
<reference evidence="5" key="1">
    <citation type="journal article" date="2021" name="IMA Fungus">
        <title>Genomic characterization of three marine fungi, including Emericellopsis atlantica sp. nov. with signatures of a generalist lifestyle and marine biomass degradation.</title>
        <authorList>
            <person name="Hagestad O.C."/>
            <person name="Hou L."/>
            <person name="Andersen J.H."/>
            <person name="Hansen E.H."/>
            <person name="Altermark B."/>
            <person name="Li C."/>
            <person name="Kuhnert E."/>
            <person name="Cox R.J."/>
            <person name="Crous P.W."/>
            <person name="Spatafora J.W."/>
            <person name="Lail K."/>
            <person name="Amirebrahimi M."/>
            <person name="Lipzen A."/>
            <person name="Pangilinan J."/>
            <person name="Andreopoulos W."/>
            <person name="Hayes R.D."/>
            <person name="Ng V."/>
            <person name="Grigoriev I.V."/>
            <person name="Jackson S.A."/>
            <person name="Sutton T.D.S."/>
            <person name="Dobson A.D.W."/>
            <person name="Rama T."/>
        </authorList>
    </citation>
    <scope>NUCLEOTIDE SEQUENCE</scope>
    <source>
        <strain evidence="5">TRa018bII</strain>
    </source>
</reference>
<comment type="similarity">
    <text evidence="1">Belongs to the acetyltransferase family. GNAT subfamily.</text>
</comment>
<proteinExistence type="inferred from homology"/>
<dbReference type="AlphaFoldDB" id="A0A9P8CA51"/>
<sequence>MRCNETTAVSLKDRIILVPYEAAHVTTYHEWMKDPAIQASTASEPLALPEEHAMQQSWRTSHDKLTFIICLPLPLLSPSLSSPLDTAFVLKGGIDDSPSRMVGDVNLFIYDNCEEDDEEDDEKEKKQRKPLVGELELMIAPTAQRRQGYGRSALLAFLHYILKHLDEILATYYRGAEWSQESREEKPRRGVEKIQFKVKIGEDNTASLRLFESLGFVKARETANYFGEFEMDLADPVVEMWSQGIPGKGKGGESPLGEGYAELTYAPFVTSVLSKVEPHGPELSSS</sequence>
<dbReference type="PANTHER" id="PTHR13256">
    <property type="entry name" value="N-ACETYLTRANSFERASE 9"/>
    <property type="match status" value="1"/>
</dbReference>
<dbReference type="EMBL" id="MU251358">
    <property type="protein sequence ID" value="KAG9239533.1"/>
    <property type="molecule type" value="Genomic_DNA"/>
</dbReference>
<dbReference type="InterPro" id="IPR000182">
    <property type="entry name" value="GNAT_dom"/>
</dbReference>
<keyword evidence="2" id="KW-0808">Transferase</keyword>
<feature type="domain" description="N-acetyltransferase" evidence="4">
    <location>
        <begin position="14"/>
        <end position="217"/>
    </location>
</feature>
<dbReference type="Proteomes" id="UP000824998">
    <property type="component" value="Unassembled WGS sequence"/>
</dbReference>
<dbReference type="Pfam" id="PF13302">
    <property type="entry name" value="Acetyltransf_3"/>
    <property type="match status" value="1"/>
</dbReference>
<protein>
    <submittedName>
        <fullName evidence="5">N-acetyltransferas-like protein 9</fullName>
    </submittedName>
</protein>
<dbReference type="InterPro" id="IPR016181">
    <property type="entry name" value="Acyl_CoA_acyltransferase"/>
</dbReference>
<keyword evidence="6" id="KW-1185">Reference proteome</keyword>
<comment type="caution">
    <text evidence="5">The sequence shown here is derived from an EMBL/GenBank/DDBJ whole genome shotgun (WGS) entry which is preliminary data.</text>
</comment>
<name>A0A9P8CA51_9HELO</name>
<evidence type="ECO:0000313" key="5">
    <source>
        <dbReference type="EMBL" id="KAG9239533.1"/>
    </source>
</evidence>
<dbReference type="OrthoDB" id="5043642at2759"/>
<evidence type="ECO:0000256" key="2">
    <source>
        <dbReference type="ARBA" id="ARBA00022679"/>
    </source>
</evidence>
<keyword evidence="3" id="KW-0012">Acyltransferase</keyword>